<reference evidence="2 3" key="1">
    <citation type="submission" date="2019-09" db="EMBL/GenBank/DDBJ databases">
        <title>Arenimonas chukotkensis sp. nov., a bacterium isolated from Chukotka hot spring, Arctic region, Russia.</title>
        <authorList>
            <person name="Zayulina K.S."/>
            <person name="Prokofeva M.I."/>
            <person name="Elcheninov A.G."/>
            <person name="Novikov A."/>
            <person name="Kochetkova T.V."/>
            <person name="Kublanov I.V."/>
        </authorList>
    </citation>
    <scope>NUCLEOTIDE SEQUENCE [LARGE SCALE GENOMIC DNA]</scope>
    <source>
        <strain evidence="2 3">3729k</strain>
    </source>
</reference>
<dbReference type="SMART" id="SM00855">
    <property type="entry name" value="PGAM"/>
    <property type="match status" value="1"/>
</dbReference>
<dbReference type="AlphaFoldDB" id="A0A5B2ZC63"/>
<keyword evidence="3" id="KW-1185">Reference proteome</keyword>
<comment type="caution">
    <text evidence="2">The sequence shown here is derived from an EMBL/GenBank/DDBJ whole genome shotgun (WGS) entry which is preliminary data.</text>
</comment>
<protein>
    <submittedName>
        <fullName evidence="2">Histidine phosphatase family protein</fullName>
    </submittedName>
</protein>
<name>A0A5B2ZC63_9GAMM</name>
<dbReference type="Pfam" id="PF00300">
    <property type="entry name" value="His_Phos_1"/>
    <property type="match status" value="1"/>
</dbReference>
<reference evidence="2 3" key="2">
    <citation type="submission" date="2019-09" db="EMBL/GenBank/DDBJ databases">
        <authorList>
            <person name="Mazur A."/>
        </authorList>
    </citation>
    <scope>NUCLEOTIDE SEQUENCE [LARGE SCALE GENOMIC DNA]</scope>
    <source>
        <strain evidence="2 3">3729k</strain>
    </source>
</reference>
<evidence type="ECO:0000313" key="3">
    <source>
        <dbReference type="Proteomes" id="UP000322165"/>
    </source>
</evidence>
<dbReference type="Proteomes" id="UP000322165">
    <property type="component" value="Unassembled WGS sequence"/>
</dbReference>
<dbReference type="InterPro" id="IPR013078">
    <property type="entry name" value="His_Pase_superF_clade-1"/>
</dbReference>
<dbReference type="InterPro" id="IPR029033">
    <property type="entry name" value="His_PPase_superfam"/>
</dbReference>
<dbReference type="PANTHER" id="PTHR47623:SF1">
    <property type="entry name" value="OS09G0287300 PROTEIN"/>
    <property type="match status" value="1"/>
</dbReference>
<proteinExistence type="predicted"/>
<evidence type="ECO:0000313" key="2">
    <source>
        <dbReference type="EMBL" id="KAA2284774.1"/>
    </source>
</evidence>
<sequence length="158" mass="17173">MRELILLRHAHAEPAAPGQDDLDRPLSLQGQAEAEAAGRWLSDHGFLPDRVLCSPARRTRETCEAVLELLGYAELRQEPRIYDATPGRLIQVADEHRELGRILLIGHNPGLEQVVALLCSGRSGGFRGMPAGAVAVLSLPEDLAMEPGIARLAAFWSP</sequence>
<dbReference type="RefSeq" id="WP_149860832.1">
    <property type="nucleotide sequence ID" value="NZ_VUOD01000005.1"/>
</dbReference>
<evidence type="ECO:0000256" key="1">
    <source>
        <dbReference type="PIRSR" id="PIRSR613078-2"/>
    </source>
</evidence>
<organism evidence="2 3">
    <name type="scientific">Arenimonas fontis</name>
    <dbReference type="NCBI Taxonomy" id="2608255"/>
    <lineage>
        <taxon>Bacteria</taxon>
        <taxon>Pseudomonadati</taxon>
        <taxon>Pseudomonadota</taxon>
        <taxon>Gammaproteobacteria</taxon>
        <taxon>Lysobacterales</taxon>
        <taxon>Lysobacteraceae</taxon>
        <taxon>Arenimonas</taxon>
    </lineage>
</organism>
<dbReference type="PANTHER" id="PTHR47623">
    <property type="entry name" value="OS09G0287300 PROTEIN"/>
    <property type="match status" value="1"/>
</dbReference>
<feature type="binding site" evidence="1">
    <location>
        <position position="58"/>
    </location>
    <ligand>
        <name>substrate</name>
    </ligand>
</feature>
<accession>A0A5B2ZC63</accession>
<dbReference type="Gene3D" id="3.40.50.1240">
    <property type="entry name" value="Phosphoglycerate mutase-like"/>
    <property type="match status" value="1"/>
</dbReference>
<gene>
    <name evidence="2" type="ORF">F0415_08745</name>
</gene>
<dbReference type="CDD" id="cd07067">
    <property type="entry name" value="HP_PGM_like"/>
    <property type="match status" value="1"/>
</dbReference>
<dbReference type="EMBL" id="VUOD01000005">
    <property type="protein sequence ID" value="KAA2284774.1"/>
    <property type="molecule type" value="Genomic_DNA"/>
</dbReference>
<dbReference type="SUPFAM" id="SSF53254">
    <property type="entry name" value="Phosphoglycerate mutase-like"/>
    <property type="match status" value="1"/>
</dbReference>